<dbReference type="FunFam" id="2.60.40.60:FF:000048">
    <property type="entry name" value="protocadherin-15 isoform X1"/>
    <property type="match status" value="1"/>
</dbReference>
<feature type="domain" description="Cadherin" evidence="11">
    <location>
        <begin position="404"/>
        <end position="510"/>
    </location>
</feature>
<evidence type="ECO:0000256" key="10">
    <source>
        <dbReference type="SAM" id="Phobius"/>
    </source>
</evidence>
<dbReference type="GO" id="GO:0005911">
    <property type="term" value="C:cell-cell junction"/>
    <property type="evidence" value="ECO:0007669"/>
    <property type="project" value="TreeGrafter"/>
</dbReference>
<dbReference type="FunFam" id="2.60.40.60:FF:000063">
    <property type="entry name" value="protocadherin-15 isoform X1"/>
    <property type="match status" value="1"/>
</dbReference>
<feature type="domain" description="Cadherin" evidence="11">
    <location>
        <begin position="714"/>
        <end position="820"/>
    </location>
</feature>
<reference evidence="12" key="1">
    <citation type="submission" date="2019-10" db="EMBL/GenBank/DDBJ databases">
        <title>The sequence and de novo assembly of the wild yak genome.</title>
        <authorList>
            <person name="Liu Y."/>
        </authorList>
    </citation>
    <scope>NUCLEOTIDE SEQUENCE [LARGE SCALE GENOMIC DNA]</scope>
    <source>
        <strain evidence="12">WY2019</strain>
    </source>
</reference>
<keyword evidence="4 8" id="KW-0106">Calcium</keyword>
<dbReference type="InterPro" id="IPR020894">
    <property type="entry name" value="Cadherin_CS"/>
</dbReference>
<dbReference type="GO" id="GO:0048839">
    <property type="term" value="P:inner ear development"/>
    <property type="evidence" value="ECO:0007669"/>
    <property type="project" value="InterPro"/>
</dbReference>
<feature type="compositionally biased region" description="Acidic residues" evidence="9">
    <location>
        <begin position="1572"/>
        <end position="1587"/>
    </location>
</feature>
<feature type="transmembrane region" description="Helical" evidence="10">
    <location>
        <begin position="1270"/>
        <end position="1293"/>
    </location>
</feature>
<feature type="domain" description="Cadherin" evidence="11">
    <location>
        <begin position="511"/>
        <end position="611"/>
    </location>
</feature>
<dbReference type="GO" id="GO:0005886">
    <property type="term" value="C:plasma membrane"/>
    <property type="evidence" value="ECO:0007669"/>
    <property type="project" value="InterPro"/>
</dbReference>
<dbReference type="FunFam" id="2.60.40.60:FF:000057">
    <property type="entry name" value="protocadherin-15 isoform X1"/>
    <property type="match status" value="1"/>
</dbReference>
<evidence type="ECO:0000256" key="6">
    <source>
        <dbReference type="ARBA" id="ARBA00022989"/>
    </source>
</evidence>
<keyword evidence="13" id="KW-1185">Reference proteome</keyword>
<dbReference type="PANTHER" id="PTHR24025">
    <property type="entry name" value="DESMOGLEIN FAMILY MEMBER"/>
    <property type="match status" value="1"/>
</dbReference>
<dbReference type="InterPro" id="IPR050971">
    <property type="entry name" value="Cadherin-domain_protein"/>
</dbReference>
<dbReference type="Pfam" id="PF18432">
    <property type="entry name" value="ECD"/>
    <property type="match status" value="2"/>
</dbReference>
<dbReference type="GO" id="GO:0007156">
    <property type="term" value="P:homophilic cell adhesion via plasma membrane adhesion molecules"/>
    <property type="evidence" value="ECO:0007669"/>
    <property type="project" value="InterPro"/>
</dbReference>
<evidence type="ECO:0000256" key="8">
    <source>
        <dbReference type="PROSITE-ProRule" id="PRU00043"/>
    </source>
</evidence>
<organism evidence="12 13">
    <name type="scientific">Bos mutus</name>
    <name type="common">wild yak</name>
    <dbReference type="NCBI Taxonomy" id="72004"/>
    <lineage>
        <taxon>Eukaryota</taxon>
        <taxon>Metazoa</taxon>
        <taxon>Chordata</taxon>
        <taxon>Craniata</taxon>
        <taxon>Vertebrata</taxon>
        <taxon>Euteleostomi</taxon>
        <taxon>Mammalia</taxon>
        <taxon>Eutheria</taxon>
        <taxon>Laurasiatheria</taxon>
        <taxon>Artiodactyla</taxon>
        <taxon>Ruminantia</taxon>
        <taxon>Pecora</taxon>
        <taxon>Bovidae</taxon>
        <taxon>Bovinae</taxon>
        <taxon>Bos</taxon>
    </lineage>
</organism>
<dbReference type="EMBL" id="VBQZ03000110">
    <property type="protein sequence ID" value="MXQ94406.1"/>
    <property type="molecule type" value="Genomic_DNA"/>
</dbReference>
<feature type="compositionally biased region" description="Basic and acidic residues" evidence="9">
    <location>
        <begin position="1555"/>
        <end position="1571"/>
    </location>
</feature>
<keyword evidence="2 10" id="KW-0812">Transmembrane</keyword>
<dbReference type="Pfam" id="PF23206">
    <property type="entry name" value="PCDH15_12th"/>
    <property type="match status" value="1"/>
</dbReference>
<dbReference type="PROSITE" id="PS00232">
    <property type="entry name" value="CADHERIN_1"/>
    <property type="match status" value="4"/>
</dbReference>
<keyword evidence="3" id="KW-0677">Repeat</keyword>
<evidence type="ECO:0000256" key="5">
    <source>
        <dbReference type="ARBA" id="ARBA00022889"/>
    </source>
</evidence>
<name>A0A6B0S353_9CETA</name>
<evidence type="ECO:0000259" key="11">
    <source>
        <dbReference type="PROSITE" id="PS50268"/>
    </source>
</evidence>
<evidence type="ECO:0000313" key="12">
    <source>
        <dbReference type="EMBL" id="MXQ94406.1"/>
    </source>
</evidence>
<dbReference type="Gene3D" id="2.60.40.3430">
    <property type="match status" value="1"/>
</dbReference>
<sequence length="1675" mass="186241">MGIRTSTLQWSLLVFSQYDLNHFMVYKVTLLQCDCKLARGGPPATIVAIDEESRNGTILVDNMLIKGTAGGPDPTIELSLKDNVDYWPPMNIHSLVVQVQCINKKVGTVIYHEVRIVVRDRNDNSPTFKHESYYATVNELTPVGTTIFTGFSGDNGATDIDDGPNGQIEYVIQYNPDDPTSNDTFEIPLMLTGNVVLRKRLNYEDKTRYFVIIQANLDSIEKWTPEDYPRFFHMHPRTAELSLLEPVNRDFHQKFDLVIKAEQDNGHPLPAFASLHIEILDENNQSPYFTMASYQGYILESAPVGATISDSLNLTTPLRIVALDKDIEDTKDPELHLFLNDYTSVFTVTQTGITRYLTLLQPVDREEQQTYTFSITAFDGVQESEPVIVNIRVMDANDNTPTFPEISYDVYVYTDMNPGDSVIQLTAVDADEGSNGEITYEILVGAQGDFIINKTTGLITIAPGVELMVGRTYALTVQAADNAPPAERRHSICTVYIEVLPPNNQSPPRFPQLMYSLEISEAMRIGAVLLNLQATDREGDPITYAIENGDPQRVFNLSETTGILTLGKALDRESTDRYILIITASDGRPDGTSTATVNVVVTDVNDNAPVFDPYLPRNLSVVEEEANAFVGQVRAVDPDAGINGQVHYSLGNFNNLFRITSNGSIYTAVKLNREVRDYYELVVVATDGAVHPRHSTLTLAIKVLDIDDNSPVFTNSTYTVVVEENLPAGTTFLQIEAKDVDLGANVSYRIRSPEVKHFFALHPFTGELSLLRSLDYESFPDQEASITFLVEAFDIYGTMPPGIATVTVIVKDMNDYPPVFSKRIYKGMVAPDAVKGTPITTVYAEDADPPGLPASRVRYRVDDVQFPYPASIFDVEEDSGRVITRVNLNEEPTTIFKLVIVAFDDGEPVMFSSATVKILVLHPGEIPRFTQEEYRPPPVSELATRGTMVGVISAAAINQSIVYSIVAGNEEDKFGINNITGVIYVNAPVDYETRTSYVLRVQADSLEVVLANLRVPSKSNTAKVYIEIQDENDHPPVFQKKFYIGGVSEDARMFASVLRVKATDKDTGNYSAMAYRLIIPPIKEGKEGFVVETYTGLIKTAMLFHNMRRSYFKFQVIATDNYGKGLSGKADVLVSVVNQLDMQVIVSNVPPTLVEKKIEDLTEILDRYVQEQIPGAKVVVESIGARRHGDAFSLEDYTKCDLTVYAIDPQTNRAIDRNELFKFLDGKLLDINKDFQPYYGEGGRILEIRTPEAVTSIKKRGESLGYTEGALLALAFIIILCCIPAILVVLVSYRQRQAECTKTARIQSALPAAKPAAPAPTPVAMPPPPPPPPGAHLYEELGDSTMSYPWSLELILARNMDKIITVMSMGTKCLNMEVVVVCYHQLDKRNMEKAKKVKPKVEIREPSEEEEVVVTIEKPPPAEPTYTTWKRARIFPMIFKKVRGLADKRGIIDLEEEEWQRRLEEEDKDYLKLTLDQDEATESTVESEEESSSDYTEYSEEESEFSESETTEEESESETPSEEEESSTPESEESESTESEGEKARKNIFVARRRPGVEEVKEIKGGKKEPAEEPEELKVEDEEESPAEEQKSELAPVEEPTDLESRDVTEEGSAESAAVEGAVESEEDSESSSISSSSESQSGGPWGFQVPEYDPSTYASKKSPGANSDGYNTAL</sequence>
<evidence type="ECO:0000256" key="1">
    <source>
        <dbReference type="ARBA" id="ARBA00004370"/>
    </source>
</evidence>
<dbReference type="InterPro" id="IPR015919">
    <property type="entry name" value="Cadherin-like_sf"/>
</dbReference>
<dbReference type="InterPro" id="IPR056989">
    <property type="entry name" value="PCDH15_12th_dom"/>
</dbReference>
<dbReference type="CDD" id="cd11304">
    <property type="entry name" value="Cadherin_repeat"/>
    <property type="match status" value="9"/>
</dbReference>
<protein>
    <recommendedName>
        <fullName evidence="11">Cadherin domain-containing protein</fullName>
    </recommendedName>
</protein>
<dbReference type="Pfam" id="PF00028">
    <property type="entry name" value="Cadherin"/>
    <property type="match status" value="7"/>
</dbReference>
<dbReference type="GO" id="GO:0032420">
    <property type="term" value="C:stereocilium"/>
    <property type="evidence" value="ECO:0007669"/>
    <property type="project" value="InterPro"/>
</dbReference>
<accession>A0A6B0S353</accession>
<evidence type="ECO:0000256" key="4">
    <source>
        <dbReference type="ARBA" id="ARBA00022837"/>
    </source>
</evidence>
<dbReference type="FunFam" id="2.60.40.60:FF:000054">
    <property type="entry name" value="protocadherin-15 isoform X1"/>
    <property type="match status" value="1"/>
</dbReference>
<dbReference type="InterPro" id="IPR002126">
    <property type="entry name" value="Cadherin-like_dom"/>
</dbReference>
<keyword evidence="5" id="KW-0130">Cell adhesion</keyword>
<dbReference type="FunFam" id="2.60.40.60:FF:000070">
    <property type="entry name" value="protocadherin-15 isoform X1"/>
    <property type="match status" value="1"/>
</dbReference>
<feature type="domain" description="Cadherin" evidence="11">
    <location>
        <begin position="1039"/>
        <end position="1153"/>
    </location>
</feature>
<proteinExistence type="predicted"/>
<feature type="domain" description="Cadherin" evidence="11">
    <location>
        <begin position="821"/>
        <end position="929"/>
    </location>
</feature>
<comment type="subcellular location">
    <subcellularLocation>
        <location evidence="1">Membrane</location>
    </subcellularLocation>
</comment>
<feature type="domain" description="Cadherin" evidence="11">
    <location>
        <begin position="129"/>
        <end position="289"/>
    </location>
</feature>
<evidence type="ECO:0000256" key="2">
    <source>
        <dbReference type="ARBA" id="ARBA00022692"/>
    </source>
</evidence>
<evidence type="ECO:0000313" key="13">
    <source>
        <dbReference type="Proteomes" id="UP000322234"/>
    </source>
</evidence>
<feature type="domain" description="Cadherin" evidence="11">
    <location>
        <begin position="613"/>
        <end position="713"/>
    </location>
</feature>
<feature type="domain" description="Cadherin" evidence="11">
    <location>
        <begin position="290"/>
        <end position="403"/>
    </location>
</feature>
<dbReference type="FunFam" id="2.60.40.60:FF:000050">
    <property type="entry name" value="protocadherin-15 isoform X1"/>
    <property type="match status" value="1"/>
</dbReference>
<feature type="compositionally biased region" description="Acidic residues" evidence="9">
    <location>
        <begin position="1476"/>
        <end position="1539"/>
    </location>
</feature>
<evidence type="ECO:0000256" key="7">
    <source>
        <dbReference type="ARBA" id="ARBA00023136"/>
    </source>
</evidence>
<evidence type="ECO:0000256" key="9">
    <source>
        <dbReference type="SAM" id="MobiDB-lite"/>
    </source>
</evidence>
<dbReference type="GO" id="GO:0007605">
    <property type="term" value="P:sensory perception of sound"/>
    <property type="evidence" value="ECO:0007669"/>
    <property type="project" value="InterPro"/>
</dbReference>
<dbReference type="SMART" id="SM00112">
    <property type="entry name" value="CA"/>
    <property type="match status" value="9"/>
</dbReference>
<dbReference type="Proteomes" id="UP000322234">
    <property type="component" value="Unassembled WGS sequence"/>
</dbReference>
<dbReference type="FunFam" id="2.60.40.60:FF:000049">
    <property type="entry name" value="protocadherin-15 isoform X1"/>
    <property type="match status" value="1"/>
</dbReference>
<feature type="compositionally biased region" description="Polar residues" evidence="9">
    <location>
        <begin position="1657"/>
        <end position="1675"/>
    </location>
</feature>
<dbReference type="PROSITE" id="PS50268">
    <property type="entry name" value="CADHERIN_2"/>
    <property type="match status" value="9"/>
</dbReference>
<dbReference type="PRINTS" id="PR00205">
    <property type="entry name" value="CADHERIN"/>
</dbReference>
<keyword evidence="6 10" id="KW-1133">Transmembrane helix</keyword>
<dbReference type="FunFam" id="2.60.40.60:FF:000055">
    <property type="entry name" value="protocadherin-15 isoform X1"/>
    <property type="match status" value="1"/>
</dbReference>
<dbReference type="InterPro" id="IPR030718">
    <property type="entry name" value="EC_dom_sf"/>
</dbReference>
<gene>
    <name evidence="12" type="ORF">E5288_WYG022047</name>
</gene>
<dbReference type="InterPro" id="IPR041149">
    <property type="entry name" value="EC_dom"/>
</dbReference>
<feature type="region of interest" description="Disordered" evidence="9">
    <location>
        <begin position="1473"/>
        <end position="1675"/>
    </location>
</feature>
<feature type="domain" description="Cadherin" evidence="11">
    <location>
        <begin position="931"/>
        <end position="1038"/>
    </location>
</feature>
<dbReference type="SUPFAM" id="SSF49313">
    <property type="entry name" value="Cadherin-like"/>
    <property type="match status" value="10"/>
</dbReference>
<dbReference type="PANTHER" id="PTHR24025:SF31">
    <property type="entry name" value="NEURAL-CADHERIN"/>
    <property type="match status" value="1"/>
</dbReference>
<comment type="caution">
    <text evidence="12">The sequence shown here is derived from an EMBL/GenBank/DDBJ whole genome shotgun (WGS) entry which is preliminary data.</text>
</comment>
<keyword evidence="7 10" id="KW-0472">Membrane</keyword>
<dbReference type="Gene3D" id="2.60.40.60">
    <property type="entry name" value="Cadherins"/>
    <property type="match status" value="10"/>
</dbReference>
<evidence type="ECO:0000256" key="3">
    <source>
        <dbReference type="ARBA" id="ARBA00022737"/>
    </source>
</evidence>
<feature type="compositionally biased region" description="Low complexity" evidence="9">
    <location>
        <begin position="1631"/>
        <end position="1643"/>
    </location>
</feature>
<dbReference type="GO" id="GO:0005509">
    <property type="term" value="F:calcium ion binding"/>
    <property type="evidence" value="ECO:0007669"/>
    <property type="project" value="UniProtKB-UniRule"/>
</dbReference>
<dbReference type="FunFam" id="2.60.40.60:FF:000056">
    <property type="entry name" value="protocadherin-15 isoform X1"/>
    <property type="match status" value="1"/>
</dbReference>